<accession>A0A0A5G6T1</accession>
<evidence type="ECO:0000313" key="1">
    <source>
        <dbReference type="EMBL" id="KGX86810.1"/>
    </source>
</evidence>
<dbReference type="EMBL" id="AVPF01000028">
    <property type="protein sequence ID" value="KGX86810.1"/>
    <property type="molecule type" value="Genomic_DNA"/>
</dbReference>
<evidence type="ECO:0000313" key="2">
    <source>
        <dbReference type="Proteomes" id="UP000030403"/>
    </source>
</evidence>
<keyword evidence="2" id="KW-1185">Reference proteome</keyword>
<organism evidence="1 2">
    <name type="scientific">Pontibacillus marinus BH030004 = DSM 16465</name>
    <dbReference type="NCBI Taxonomy" id="1385511"/>
    <lineage>
        <taxon>Bacteria</taxon>
        <taxon>Bacillati</taxon>
        <taxon>Bacillota</taxon>
        <taxon>Bacilli</taxon>
        <taxon>Bacillales</taxon>
        <taxon>Bacillaceae</taxon>
        <taxon>Pontibacillus</taxon>
    </lineage>
</organism>
<dbReference type="RefSeq" id="WP_027445881.1">
    <property type="nucleotide sequence ID" value="NZ_AULJ01000018.1"/>
</dbReference>
<dbReference type="STRING" id="1385511.GCA_000425225_01853"/>
<comment type="caution">
    <text evidence="1">The sequence shown here is derived from an EMBL/GenBank/DDBJ whole genome shotgun (WGS) entry which is preliminary data.</text>
</comment>
<reference evidence="1 2" key="1">
    <citation type="submission" date="2013-08" db="EMBL/GenBank/DDBJ databases">
        <authorList>
            <person name="Huang J."/>
            <person name="Wang G."/>
        </authorList>
    </citation>
    <scope>NUCLEOTIDE SEQUENCE [LARGE SCALE GENOMIC DNA]</scope>
    <source>
        <strain evidence="1 2">BH030004</strain>
    </source>
</reference>
<dbReference type="AlphaFoldDB" id="A0A0A5G6T1"/>
<protein>
    <submittedName>
        <fullName evidence="1">Uncharacterized protein</fullName>
    </submittedName>
</protein>
<name>A0A0A5G6T1_9BACI</name>
<dbReference type="OrthoDB" id="2972095at2"/>
<gene>
    <name evidence="1" type="ORF">N783_11610</name>
</gene>
<proteinExistence type="predicted"/>
<dbReference type="Proteomes" id="UP000030403">
    <property type="component" value="Unassembled WGS sequence"/>
</dbReference>
<sequence>MKESKCDTCKDLRFKVKRQEEYIAQLVEIVAVTNRNATELDRRISQLEHQLNYNHHNLIC</sequence>